<comment type="caution">
    <text evidence="2">The sequence shown here is derived from an EMBL/GenBank/DDBJ whole genome shotgun (WGS) entry which is preliminary data.</text>
</comment>
<feature type="domain" description="Bacteriophage Mu Gp45 N-terminal" evidence="1">
    <location>
        <begin position="14"/>
        <end position="80"/>
    </location>
</feature>
<reference evidence="2 3" key="1">
    <citation type="submission" date="2024-09" db="EMBL/GenBank/DDBJ databases">
        <authorList>
            <person name="Sun Q."/>
            <person name="Mori K."/>
        </authorList>
    </citation>
    <scope>NUCLEOTIDE SEQUENCE [LARGE SCALE GENOMIC DNA]</scope>
    <source>
        <strain evidence="2 3">CICC 11035S</strain>
    </source>
</reference>
<keyword evidence="3" id="KW-1185">Reference proteome</keyword>
<proteinExistence type="predicted"/>
<name>A0ABV6SAW2_9SPHN</name>
<protein>
    <submittedName>
        <fullName evidence="2">Phage baseplate assembly protein V</fullName>
    </submittedName>
</protein>
<dbReference type="EMBL" id="JBHLTM010000067">
    <property type="protein sequence ID" value="MFC0686392.1"/>
    <property type="molecule type" value="Genomic_DNA"/>
</dbReference>
<dbReference type="Proteomes" id="UP001589858">
    <property type="component" value="Unassembled WGS sequence"/>
</dbReference>
<dbReference type="RefSeq" id="WP_267223825.1">
    <property type="nucleotide sequence ID" value="NZ_JAPCWC010000028.1"/>
</dbReference>
<accession>A0ABV6SAW2</accession>
<dbReference type="InterPro" id="IPR013046">
    <property type="entry name" value="GpV/Gp45"/>
</dbReference>
<gene>
    <name evidence="2" type="ORF">ACFFF8_17545</name>
</gene>
<evidence type="ECO:0000313" key="2">
    <source>
        <dbReference type="EMBL" id="MFC0686392.1"/>
    </source>
</evidence>
<sequence>MSALAGRIRLMIGRGIVNLVNDAAKLQALQVELLSDEVQDGVERFQDYGITSHPHPGAEAVVVCAGGLRSHAIAIRVDDRNYRLTGLQQGEVALYDDLGNVVKLGRERLEIIGVTEVKAIAPKIIVESDDVSIGAEGGKPVARVDDLVDLSTGKIISGSEKVTAA</sequence>
<dbReference type="Pfam" id="PF06890">
    <property type="entry name" value="Phage_Mu_Gp45"/>
    <property type="match status" value="1"/>
</dbReference>
<evidence type="ECO:0000313" key="3">
    <source>
        <dbReference type="Proteomes" id="UP001589858"/>
    </source>
</evidence>
<organism evidence="2 3">
    <name type="scientific">Novosphingobium clariflavum</name>
    <dbReference type="NCBI Taxonomy" id="2029884"/>
    <lineage>
        <taxon>Bacteria</taxon>
        <taxon>Pseudomonadati</taxon>
        <taxon>Pseudomonadota</taxon>
        <taxon>Alphaproteobacteria</taxon>
        <taxon>Sphingomonadales</taxon>
        <taxon>Sphingomonadaceae</taxon>
        <taxon>Novosphingobium</taxon>
    </lineage>
</organism>
<evidence type="ECO:0000259" key="1">
    <source>
        <dbReference type="Pfam" id="PF06890"/>
    </source>
</evidence>
<dbReference type="InterPro" id="IPR053861">
    <property type="entry name" value="Phage_Mu_Gp45_N"/>
</dbReference>
<dbReference type="NCBIfam" id="TIGR01644">
    <property type="entry name" value="phage_P2_V"/>
    <property type="match status" value="1"/>
</dbReference>